<dbReference type="Pfam" id="PF12022">
    <property type="entry name" value="COG2_C"/>
    <property type="match status" value="2"/>
</dbReference>
<comment type="similarity">
    <text evidence="2">Belongs to the COG2 family.</text>
</comment>
<evidence type="ECO:0000256" key="4">
    <source>
        <dbReference type="ARBA" id="ARBA00022448"/>
    </source>
</evidence>
<keyword evidence="6" id="KW-0333">Golgi apparatus</keyword>
<comment type="subcellular location">
    <subcellularLocation>
        <location evidence="1">Golgi apparatus membrane</location>
        <topology evidence="1">Peripheral membrane protein</topology>
    </subcellularLocation>
</comment>
<gene>
    <name evidence="12" type="ORF">OEZ85_010167</name>
</gene>
<organism evidence="12 13">
    <name type="scientific">Tetradesmus obliquus</name>
    <name type="common">Green alga</name>
    <name type="synonym">Acutodesmus obliquus</name>
    <dbReference type="NCBI Taxonomy" id="3088"/>
    <lineage>
        <taxon>Eukaryota</taxon>
        <taxon>Viridiplantae</taxon>
        <taxon>Chlorophyta</taxon>
        <taxon>core chlorophytes</taxon>
        <taxon>Chlorophyceae</taxon>
        <taxon>CS clade</taxon>
        <taxon>Sphaeropleales</taxon>
        <taxon>Scenedesmaceae</taxon>
        <taxon>Tetradesmus</taxon>
    </lineage>
</organism>
<evidence type="ECO:0000256" key="7">
    <source>
        <dbReference type="ARBA" id="ARBA00023136"/>
    </source>
</evidence>
<keyword evidence="5" id="KW-0653">Protein transport</keyword>
<evidence type="ECO:0000256" key="8">
    <source>
        <dbReference type="ARBA" id="ARBA00031344"/>
    </source>
</evidence>
<feature type="domain" description="Conserved oligomeric Golgi complex subunit 2 N-terminal" evidence="10">
    <location>
        <begin position="2"/>
        <end position="75"/>
    </location>
</feature>
<evidence type="ECO:0000256" key="5">
    <source>
        <dbReference type="ARBA" id="ARBA00022927"/>
    </source>
</evidence>
<proteinExistence type="inferred from homology"/>
<evidence type="ECO:0000256" key="3">
    <source>
        <dbReference type="ARBA" id="ARBA00020977"/>
    </source>
</evidence>
<feature type="region of interest" description="Disordered" evidence="9">
    <location>
        <begin position="687"/>
        <end position="706"/>
    </location>
</feature>
<sequence>MWLTPERFDNLEFSPDVCVADLRRYVPLPTVKAELQAYLLQLKNKLVEAINEDYSDYVGLSSKLGGLEGAVVRMRQPLLDIQGKLTAVQDAIKAELQALQQGLQRRQDAAAARATLELMQEAAASTGKVEKLLEEVAAAAAAAGLQQQQSAASASGSDGGAAATAAAAAGGSGEELDAHCRLLERVSGEAARLLYLGERGKHLAFVKGLERRVLSCRMSLDRQLQAALTRSLAARAWPAATHCLRGYLELGDPSRGEEGLRSGLVSPLIKQVVAEVRQQQLATGGSSSSSPAGPLAAVVGASLSRLQDAAGPLLASLAAPGSGLGGFDLLGAVLLAEISQAVADGMPGVFSPGNPAAFQANFCAGQDLLAQLEALAASRAAVERLRASSAAAGWAKRWNLPVYFSLVFQDIAGTFEAAAKASQLQQASPSQQQQQQQQQLRLAVSAALWSALQRCVAPDVFLQALADRFAKLAFQLLRLVVGSLSPQLAALLAGLPGDAVAQLTQTLAQLAGNIAQHGQQVLLLIGGDVLERCMAMVRQLKGITATYRMTAKGPPVRHSHYVAGVLQPLRQLLETAGPVQQLPDALKLLLARDVINNVNERYNALAEELLTTVKKTESSLKRLKKSRPGEDAAAAATAGAAAAMSDSDKICLQLLLDVQEHGRQIARFGLAAEQLQSFNQLLATVTPPEQQQLEQQHQPGSSAEQS</sequence>
<dbReference type="Proteomes" id="UP001244341">
    <property type="component" value="Chromosome 2b"/>
</dbReference>
<name>A0ABY8TLJ1_TETOB</name>
<evidence type="ECO:0000313" key="13">
    <source>
        <dbReference type="Proteomes" id="UP001244341"/>
    </source>
</evidence>
<evidence type="ECO:0000256" key="6">
    <source>
        <dbReference type="ARBA" id="ARBA00023034"/>
    </source>
</evidence>
<dbReference type="InterPro" id="IPR024603">
    <property type="entry name" value="COG_complex_COG2_C"/>
</dbReference>
<dbReference type="InterPro" id="IPR024602">
    <property type="entry name" value="COG_su2_N"/>
</dbReference>
<dbReference type="PANTHER" id="PTHR12961:SF0">
    <property type="entry name" value="CONSERVED OLIGOMERIC GOLGI COMPLEX SUBUNIT 2"/>
    <property type="match status" value="1"/>
</dbReference>
<evidence type="ECO:0000256" key="9">
    <source>
        <dbReference type="SAM" id="MobiDB-lite"/>
    </source>
</evidence>
<evidence type="ECO:0000313" key="12">
    <source>
        <dbReference type="EMBL" id="WIA09954.1"/>
    </source>
</evidence>
<dbReference type="PANTHER" id="PTHR12961">
    <property type="entry name" value="CONSERVED OLIGOMERIC GOLGI COMPLEX COMPONENT 2"/>
    <property type="match status" value="1"/>
</dbReference>
<evidence type="ECO:0000259" key="11">
    <source>
        <dbReference type="Pfam" id="PF12022"/>
    </source>
</evidence>
<dbReference type="InterPro" id="IPR009316">
    <property type="entry name" value="COG2"/>
</dbReference>
<evidence type="ECO:0000259" key="10">
    <source>
        <dbReference type="Pfam" id="PF06148"/>
    </source>
</evidence>
<keyword evidence="4" id="KW-0813">Transport</keyword>
<feature type="compositionally biased region" description="Low complexity" evidence="9">
    <location>
        <begin position="687"/>
        <end position="699"/>
    </location>
</feature>
<accession>A0ABY8TLJ1</accession>
<keyword evidence="13" id="KW-1185">Reference proteome</keyword>
<dbReference type="EMBL" id="CP126209">
    <property type="protein sequence ID" value="WIA09954.1"/>
    <property type="molecule type" value="Genomic_DNA"/>
</dbReference>
<dbReference type="Pfam" id="PF06148">
    <property type="entry name" value="COG2_N"/>
    <property type="match status" value="1"/>
</dbReference>
<feature type="domain" description="COG complex component COG2 C-terminal" evidence="11">
    <location>
        <begin position="496"/>
        <end position="658"/>
    </location>
</feature>
<keyword evidence="7" id="KW-0472">Membrane</keyword>
<feature type="domain" description="COG complex component COG2 C-terminal" evidence="11">
    <location>
        <begin position="396"/>
        <end position="481"/>
    </location>
</feature>
<evidence type="ECO:0000256" key="2">
    <source>
        <dbReference type="ARBA" id="ARBA00007603"/>
    </source>
</evidence>
<evidence type="ECO:0000256" key="1">
    <source>
        <dbReference type="ARBA" id="ARBA00004395"/>
    </source>
</evidence>
<reference evidence="12 13" key="1">
    <citation type="submission" date="2023-05" db="EMBL/GenBank/DDBJ databases">
        <title>A 100% complete, gapless, phased diploid assembly of the Scenedesmus obliquus UTEX 3031 genome.</title>
        <authorList>
            <person name="Biondi T.C."/>
            <person name="Hanschen E.R."/>
            <person name="Kwon T."/>
            <person name="Eng W."/>
            <person name="Kruse C.P.S."/>
            <person name="Koehler S.I."/>
            <person name="Kunde Y."/>
            <person name="Gleasner C.D."/>
            <person name="You Mak K.T."/>
            <person name="Polle J."/>
            <person name="Hovde B.T."/>
            <person name="Starkenburg S.R."/>
        </authorList>
    </citation>
    <scope>NUCLEOTIDE SEQUENCE [LARGE SCALE GENOMIC DNA]</scope>
    <source>
        <strain evidence="12 13">DOE0152z</strain>
    </source>
</reference>
<protein>
    <recommendedName>
        <fullName evidence="3">Conserved oligomeric Golgi complex subunit 2</fullName>
    </recommendedName>
    <alternativeName>
        <fullName evidence="8">Component of oligomeric Golgi complex 2</fullName>
    </alternativeName>
</protein>